<comment type="subcellular location">
    <subcellularLocation>
        <location evidence="1 11">Cell membrane</location>
        <topology evidence="1 11">Multi-pass membrane protein</topology>
    </subcellularLocation>
</comment>
<evidence type="ECO:0000256" key="3">
    <source>
        <dbReference type="ARBA" id="ARBA00022519"/>
    </source>
</evidence>
<evidence type="ECO:0000256" key="7">
    <source>
        <dbReference type="ARBA" id="ARBA00023136"/>
    </source>
</evidence>
<evidence type="ECO:0000313" key="13">
    <source>
        <dbReference type="Proteomes" id="UP000319383"/>
    </source>
</evidence>
<name>A0A517ZRR2_9PLAN</name>
<evidence type="ECO:0000256" key="11">
    <source>
        <dbReference type="HAMAP-Rule" id="MF_00454"/>
    </source>
</evidence>
<comment type="similarity">
    <text evidence="9 11">Belongs to the fluoride channel Fluc/FEX (TC 1.A.43) family.</text>
</comment>
<dbReference type="Proteomes" id="UP000319383">
    <property type="component" value="Chromosome"/>
</dbReference>
<comment type="function">
    <text evidence="11">Fluoride-specific ion channel. Important for reducing fluoride concentration in the cell, thus reducing its toxicity.</text>
</comment>
<dbReference type="InterPro" id="IPR003691">
    <property type="entry name" value="FluC"/>
</dbReference>
<keyword evidence="5 11" id="KW-1133">Transmembrane helix</keyword>
<keyword evidence="7 11" id="KW-0472">Membrane</keyword>
<keyword evidence="11" id="KW-0915">Sodium</keyword>
<dbReference type="AlphaFoldDB" id="A0A517ZRR2"/>
<dbReference type="GO" id="GO:0140114">
    <property type="term" value="P:cellular detoxification of fluoride"/>
    <property type="evidence" value="ECO:0007669"/>
    <property type="project" value="UniProtKB-UniRule"/>
</dbReference>
<dbReference type="HAMAP" id="MF_00454">
    <property type="entry name" value="FluC"/>
    <property type="match status" value="1"/>
</dbReference>
<accession>A0A517ZRR2</accession>
<protein>
    <recommendedName>
        <fullName evidence="11">Fluoride-specific ion channel FluC</fullName>
    </recommendedName>
</protein>
<keyword evidence="2 11" id="KW-1003">Cell membrane</keyword>
<keyword evidence="11" id="KW-0479">Metal-binding</keyword>
<feature type="binding site" evidence="11">
    <location>
        <position position="84"/>
    </location>
    <ligand>
        <name>Na(+)</name>
        <dbReference type="ChEBI" id="CHEBI:29101"/>
        <note>structural</note>
    </ligand>
</feature>
<dbReference type="KEGG" id="sdyn:Mal52_36530"/>
<dbReference type="GO" id="GO:0005886">
    <property type="term" value="C:plasma membrane"/>
    <property type="evidence" value="ECO:0007669"/>
    <property type="project" value="UniProtKB-SubCell"/>
</dbReference>
<dbReference type="GO" id="GO:0062054">
    <property type="term" value="F:fluoride channel activity"/>
    <property type="evidence" value="ECO:0007669"/>
    <property type="project" value="UniProtKB-UniRule"/>
</dbReference>
<keyword evidence="13" id="KW-1185">Reference proteome</keyword>
<evidence type="ECO:0000256" key="4">
    <source>
        <dbReference type="ARBA" id="ARBA00022692"/>
    </source>
</evidence>
<feature type="transmembrane region" description="Helical" evidence="11">
    <location>
        <begin position="103"/>
        <end position="123"/>
    </location>
</feature>
<evidence type="ECO:0000313" key="12">
    <source>
        <dbReference type="EMBL" id="QDU45164.1"/>
    </source>
</evidence>
<evidence type="ECO:0000256" key="6">
    <source>
        <dbReference type="ARBA" id="ARBA00023065"/>
    </source>
</evidence>
<dbReference type="PANTHER" id="PTHR28259">
    <property type="entry name" value="FLUORIDE EXPORT PROTEIN 1-RELATED"/>
    <property type="match status" value="1"/>
</dbReference>
<keyword evidence="11" id="KW-0813">Transport</keyword>
<dbReference type="EMBL" id="CP036276">
    <property type="protein sequence ID" value="QDU45164.1"/>
    <property type="molecule type" value="Genomic_DNA"/>
</dbReference>
<evidence type="ECO:0000256" key="1">
    <source>
        <dbReference type="ARBA" id="ARBA00004651"/>
    </source>
</evidence>
<gene>
    <name evidence="11 12" type="primary">crcB</name>
    <name evidence="11" type="synonym">fluC</name>
    <name evidence="12" type="ORF">Mal52_36530</name>
</gene>
<evidence type="ECO:0000256" key="9">
    <source>
        <dbReference type="ARBA" id="ARBA00035120"/>
    </source>
</evidence>
<dbReference type="RefSeq" id="WP_145377571.1">
    <property type="nucleotide sequence ID" value="NZ_CP036276.1"/>
</dbReference>
<keyword evidence="6 11" id="KW-0406">Ion transport</keyword>
<organism evidence="12 13">
    <name type="scientific">Symmachiella dynata</name>
    <dbReference type="NCBI Taxonomy" id="2527995"/>
    <lineage>
        <taxon>Bacteria</taxon>
        <taxon>Pseudomonadati</taxon>
        <taxon>Planctomycetota</taxon>
        <taxon>Planctomycetia</taxon>
        <taxon>Planctomycetales</taxon>
        <taxon>Planctomycetaceae</taxon>
        <taxon>Symmachiella</taxon>
    </lineage>
</organism>
<evidence type="ECO:0000256" key="8">
    <source>
        <dbReference type="ARBA" id="ARBA00023303"/>
    </source>
</evidence>
<keyword evidence="3" id="KW-0997">Cell inner membrane</keyword>
<comment type="activity regulation">
    <text evidence="11">Na(+) is not transported, but it plays an essential structural role and its presence is essential for fluoride channel function.</text>
</comment>
<reference evidence="12 13" key="1">
    <citation type="submission" date="2019-02" db="EMBL/GenBank/DDBJ databases">
        <title>Deep-cultivation of Planctomycetes and their phenomic and genomic characterization uncovers novel biology.</title>
        <authorList>
            <person name="Wiegand S."/>
            <person name="Jogler M."/>
            <person name="Boedeker C."/>
            <person name="Pinto D."/>
            <person name="Vollmers J."/>
            <person name="Rivas-Marin E."/>
            <person name="Kohn T."/>
            <person name="Peeters S.H."/>
            <person name="Heuer A."/>
            <person name="Rast P."/>
            <person name="Oberbeckmann S."/>
            <person name="Bunk B."/>
            <person name="Jeske O."/>
            <person name="Meyerdierks A."/>
            <person name="Storesund J.E."/>
            <person name="Kallscheuer N."/>
            <person name="Luecker S."/>
            <person name="Lage O.M."/>
            <person name="Pohl T."/>
            <person name="Merkel B.J."/>
            <person name="Hornburger P."/>
            <person name="Mueller R.-W."/>
            <person name="Bruemmer F."/>
            <person name="Labrenz M."/>
            <person name="Spormann A.M."/>
            <person name="Op den Camp H."/>
            <person name="Overmann J."/>
            <person name="Amann R."/>
            <person name="Jetten M.S.M."/>
            <person name="Mascher T."/>
            <person name="Medema M.H."/>
            <person name="Devos D.P."/>
            <person name="Kaster A.-K."/>
            <person name="Ovreas L."/>
            <person name="Rohde M."/>
            <person name="Galperin M.Y."/>
            <person name="Jogler C."/>
        </authorList>
    </citation>
    <scope>NUCLEOTIDE SEQUENCE [LARGE SCALE GENOMIC DNA]</scope>
    <source>
        <strain evidence="12 13">Mal52</strain>
    </source>
</reference>
<evidence type="ECO:0000256" key="10">
    <source>
        <dbReference type="ARBA" id="ARBA00035585"/>
    </source>
</evidence>
<proteinExistence type="inferred from homology"/>
<dbReference type="NCBIfam" id="TIGR00494">
    <property type="entry name" value="crcB"/>
    <property type="match status" value="1"/>
</dbReference>
<keyword evidence="8 11" id="KW-0407">Ion channel</keyword>
<feature type="transmembrane region" description="Helical" evidence="11">
    <location>
        <begin position="37"/>
        <end position="61"/>
    </location>
</feature>
<dbReference type="PANTHER" id="PTHR28259:SF1">
    <property type="entry name" value="FLUORIDE EXPORT PROTEIN 1-RELATED"/>
    <property type="match status" value="1"/>
</dbReference>
<keyword evidence="4 11" id="KW-0812">Transmembrane</keyword>
<dbReference type="Pfam" id="PF02537">
    <property type="entry name" value="CRCB"/>
    <property type="match status" value="1"/>
</dbReference>
<feature type="transmembrane region" description="Helical" evidence="11">
    <location>
        <begin position="73"/>
        <end position="91"/>
    </location>
</feature>
<sequence length="133" mass="14242">MQELLFVGVGGFVGAVSRFYLSGWVRGLLFQRYGPEFPFFALGTMAVNVAGCFLIGLATVLVQRNHLSTETQLVLMTGFLGALTTFSTFGSETVEMFLKEGDARFALLNVVGNLALGIGAVVLGRWSAQLVLG</sequence>
<evidence type="ECO:0000256" key="2">
    <source>
        <dbReference type="ARBA" id="ARBA00022475"/>
    </source>
</evidence>
<comment type="catalytic activity">
    <reaction evidence="10">
        <text>fluoride(in) = fluoride(out)</text>
        <dbReference type="Rhea" id="RHEA:76159"/>
        <dbReference type="ChEBI" id="CHEBI:17051"/>
    </reaction>
    <physiologicalReaction direction="left-to-right" evidence="10">
        <dbReference type="Rhea" id="RHEA:76160"/>
    </physiologicalReaction>
</comment>
<feature type="binding site" evidence="11">
    <location>
        <position position="81"/>
    </location>
    <ligand>
        <name>Na(+)</name>
        <dbReference type="ChEBI" id="CHEBI:29101"/>
        <note>structural</note>
    </ligand>
</feature>
<dbReference type="GO" id="GO:0046872">
    <property type="term" value="F:metal ion binding"/>
    <property type="evidence" value="ECO:0007669"/>
    <property type="project" value="UniProtKB-KW"/>
</dbReference>
<evidence type="ECO:0000256" key="5">
    <source>
        <dbReference type="ARBA" id="ARBA00022989"/>
    </source>
</evidence>